<proteinExistence type="predicted"/>
<dbReference type="PROSITE" id="PS00218">
    <property type="entry name" value="AMINO_ACID_PERMEASE_1"/>
    <property type="match status" value="1"/>
</dbReference>
<feature type="transmembrane region" description="Helical" evidence="6">
    <location>
        <begin position="60"/>
        <end position="87"/>
    </location>
</feature>
<feature type="transmembrane region" description="Helical" evidence="6">
    <location>
        <begin position="266"/>
        <end position="285"/>
    </location>
</feature>
<feature type="transmembrane region" description="Helical" evidence="6">
    <location>
        <begin position="433"/>
        <end position="454"/>
    </location>
</feature>
<dbReference type="PANTHER" id="PTHR45649">
    <property type="entry name" value="AMINO-ACID PERMEASE BAT1"/>
    <property type="match status" value="1"/>
</dbReference>
<keyword evidence="2" id="KW-0813">Transport</keyword>
<dbReference type="InterPro" id="IPR004840">
    <property type="entry name" value="Amino_acid_permease_CS"/>
</dbReference>
<feature type="transmembrane region" description="Helical" evidence="6">
    <location>
        <begin position="108"/>
        <end position="132"/>
    </location>
</feature>
<gene>
    <name evidence="7" type="ORF">BU24DRAFT_425068</name>
</gene>
<dbReference type="EMBL" id="ML978071">
    <property type="protein sequence ID" value="KAF2014067.1"/>
    <property type="molecule type" value="Genomic_DNA"/>
</dbReference>
<feature type="transmembrane region" description="Helical" evidence="6">
    <location>
        <begin position="30"/>
        <end position="54"/>
    </location>
</feature>
<keyword evidence="8" id="KW-1185">Reference proteome</keyword>
<protein>
    <submittedName>
        <fullName evidence="7">Amino acid transporter</fullName>
    </submittedName>
</protein>
<feature type="transmembrane region" description="Helical" evidence="6">
    <location>
        <begin position="366"/>
        <end position="387"/>
    </location>
</feature>
<evidence type="ECO:0000256" key="3">
    <source>
        <dbReference type="ARBA" id="ARBA00022692"/>
    </source>
</evidence>
<dbReference type="PIRSF" id="PIRSF006060">
    <property type="entry name" value="AA_transporter"/>
    <property type="match status" value="1"/>
</dbReference>
<sequence length="507" mass="54699">MEKHLDTNKDESKLAELGHEQSFQRNFSRWTMLGLAFAILNSWTALAASLSLALPSGGPVAVIWGLVTAGICNLSLAASLAEFLSAYPTAGGQYHWVAMIAPPSLKRGLSWVTGWINLFGWMALVATNSSLSSTLVINLISLMHADYVSQRWHLFLIYMGITLFAFCVNAFMLPLLPRLNSFALLWSISGFLIISITLLACATPNYATPEYVFATFINTTGWPDGIAWLLGLLQGGLGLTGFDAVAHMIEEIPNAASEGPKIMLECQYIGISTGLIFLIVLLFTSGGMENMSAITGSAAGPLLEIFYIATNNRAGAVCLLMFPLLCLVFAGTACLTTSSRMVFAFARDGGLPASRWLWEVHPSLNVPMNALYLNFVVVTVFGLIYIGSPVAFNAIIASAVTALGLSYGIPVALNLAYGRSRLSERAFVLPDWLGWTANIIGLIYVIITTVLFLFPPAIPVTGTTMNYCIVAFSIVILISAFQWVIDGRKNFHGPRITIAGLEPVATA</sequence>
<dbReference type="Proteomes" id="UP000799778">
    <property type="component" value="Unassembled WGS sequence"/>
</dbReference>
<evidence type="ECO:0000256" key="6">
    <source>
        <dbReference type="SAM" id="Phobius"/>
    </source>
</evidence>
<dbReference type="GeneID" id="54286049"/>
<dbReference type="Pfam" id="PF13520">
    <property type="entry name" value="AA_permease_2"/>
    <property type="match status" value="1"/>
</dbReference>
<evidence type="ECO:0000256" key="1">
    <source>
        <dbReference type="ARBA" id="ARBA00004141"/>
    </source>
</evidence>
<keyword evidence="5 6" id="KW-0472">Membrane</keyword>
<feature type="transmembrane region" description="Helical" evidence="6">
    <location>
        <begin position="183"/>
        <end position="206"/>
    </location>
</feature>
<dbReference type="PANTHER" id="PTHR45649:SF14">
    <property type="entry name" value="GABA PERMEASE"/>
    <property type="match status" value="1"/>
</dbReference>
<feature type="transmembrane region" description="Helical" evidence="6">
    <location>
        <begin position="466"/>
        <end position="485"/>
    </location>
</feature>
<dbReference type="OrthoDB" id="2417308at2759"/>
<keyword evidence="3 6" id="KW-0812">Transmembrane</keyword>
<evidence type="ECO:0000256" key="5">
    <source>
        <dbReference type="ARBA" id="ARBA00023136"/>
    </source>
</evidence>
<feature type="transmembrane region" description="Helical" evidence="6">
    <location>
        <begin position="394"/>
        <end position="413"/>
    </location>
</feature>
<dbReference type="InterPro" id="IPR002293">
    <property type="entry name" value="AA/rel_permease1"/>
</dbReference>
<dbReference type="AlphaFoldDB" id="A0A6A5XMJ8"/>
<evidence type="ECO:0000313" key="7">
    <source>
        <dbReference type="EMBL" id="KAF2014067.1"/>
    </source>
</evidence>
<evidence type="ECO:0000256" key="4">
    <source>
        <dbReference type="ARBA" id="ARBA00022989"/>
    </source>
</evidence>
<dbReference type="Gene3D" id="1.20.1740.10">
    <property type="entry name" value="Amino acid/polyamine transporter I"/>
    <property type="match status" value="1"/>
</dbReference>
<feature type="transmembrane region" description="Helical" evidence="6">
    <location>
        <begin position="152"/>
        <end position="176"/>
    </location>
</feature>
<dbReference type="RefSeq" id="XP_033382406.1">
    <property type="nucleotide sequence ID" value="XM_033528652.1"/>
</dbReference>
<dbReference type="GO" id="GO:0006865">
    <property type="term" value="P:amino acid transport"/>
    <property type="evidence" value="ECO:0007669"/>
    <property type="project" value="InterPro"/>
</dbReference>
<accession>A0A6A5XMJ8</accession>
<evidence type="ECO:0000256" key="2">
    <source>
        <dbReference type="ARBA" id="ARBA00022448"/>
    </source>
</evidence>
<evidence type="ECO:0000313" key="8">
    <source>
        <dbReference type="Proteomes" id="UP000799778"/>
    </source>
</evidence>
<keyword evidence="4 6" id="KW-1133">Transmembrane helix</keyword>
<dbReference type="GO" id="GO:0022857">
    <property type="term" value="F:transmembrane transporter activity"/>
    <property type="evidence" value="ECO:0007669"/>
    <property type="project" value="InterPro"/>
</dbReference>
<organism evidence="7 8">
    <name type="scientific">Aaosphaeria arxii CBS 175.79</name>
    <dbReference type="NCBI Taxonomy" id="1450172"/>
    <lineage>
        <taxon>Eukaryota</taxon>
        <taxon>Fungi</taxon>
        <taxon>Dikarya</taxon>
        <taxon>Ascomycota</taxon>
        <taxon>Pezizomycotina</taxon>
        <taxon>Dothideomycetes</taxon>
        <taxon>Pleosporomycetidae</taxon>
        <taxon>Pleosporales</taxon>
        <taxon>Pleosporales incertae sedis</taxon>
        <taxon>Aaosphaeria</taxon>
    </lineage>
</organism>
<dbReference type="GO" id="GO:0016020">
    <property type="term" value="C:membrane"/>
    <property type="evidence" value="ECO:0007669"/>
    <property type="project" value="UniProtKB-SubCell"/>
</dbReference>
<reference evidence="7" key="1">
    <citation type="journal article" date="2020" name="Stud. Mycol.">
        <title>101 Dothideomycetes genomes: a test case for predicting lifestyles and emergence of pathogens.</title>
        <authorList>
            <person name="Haridas S."/>
            <person name="Albert R."/>
            <person name="Binder M."/>
            <person name="Bloem J."/>
            <person name="Labutti K."/>
            <person name="Salamov A."/>
            <person name="Andreopoulos B."/>
            <person name="Baker S."/>
            <person name="Barry K."/>
            <person name="Bills G."/>
            <person name="Bluhm B."/>
            <person name="Cannon C."/>
            <person name="Castanera R."/>
            <person name="Culley D."/>
            <person name="Daum C."/>
            <person name="Ezra D."/>
            <person name="Gonzalez J."/>
            <person name="Henrissat B."/>
            <person name="Kuo A."/>
            <person name="Liang C."/>
            <person name="Lipzen A."/>
            <person name="Lutzoni F."/>
            <person name="Magnuson J."/>
            <person name="Mondo S."/>
            <person name="Nolan M."/>
            <person name="Ohm R."/>
            <person name="Pangilinan J."/>
            <person name="Park H.-J."/>
            <person name="Ramirez L."/>
            <person name="Alfaro M."/>
            <person name="Sun H."/>
            <person name="Tritt A."/>
            <person name="Yoshinaga Y."/>
            <person name="Zwiers L.-H."/>
            <person name="Turgeon B."/>
            <person name="Goodwin S."/>
            <person name="Spatafora J."/>
            <person name="Crous P."/>
            <person name="Grigoriev I."/>
        </authorList>
    </citation>
    <scope>NUCLEOTIDE SEQUENCE</scope>
    <source>
        <strain evidence="7">CBS 175.79</strain>
    </source>
</reference>
<name>A0A6A5XMJ8_9PLEO</name>
<feature type="transmembrane region" description="Helical" evidence="6">
    <location>
        <begin position="316"/>
        <end position="346"/>
    </location>
</feature>
<comment type="subcellular location">
    <subcellularLocation>
        <location evidence="1">Membrane</location>
        <topology evidence="1">Multi-pass membrane protein</topology>
    </subcellularLocation>
</comment>
<feature type="transmembrane region" description="Helical" evidence="6">
    <location>
        <begin position="226"/>
        <end position="245"/>
    </location>
</feature>